<organism evidence="6 7">
    <name type="scientific">Acanthosepion pharaonis</name>
    <name type="common">Pharaoh cuttlefish</name>
    <name type="synonym">Sepia pharaonis</name>
    <dbReference type="NCBI Taxonomy" id="158019"/>
    <lineage>
        <taxon>Eukaryota</taxon>
        <taxon>Metazoa</taxon>
        <taxon>Spiralia</taxon>
        <taxon>Lophotrochozoa</taxon>
        <taxon>Mollusca</taxon>
        <taxon>Cephalopoda</taxon>
        <taxon>Coleoidea</taxon>
        <taxon>Decapodiformes</taxon>
        <taxon>Sepiida</taxon>
        <taxon>Sepiina</taxon>
        <taxon>Sepiidae</taxon>
        <taxon>Acanthosepion</taxon>
    </lineage>
</organism>
<reference evidence="6" key="1">
    <citation type="submission" date="2021-01" db="EMBL/GenBank/DDBJ databases">
        <authorList>
            <person name="Li R."/>
            <person name="Bekaert M."/>
        </authorList>
    </citation>
    <scope>NUCLEOTIDE SEQUENCE</scope>
    <source>
        <strain evidence="6">Farmed</strain>
    </source>
</reference>
<dbReference type="Proteomes" id="UP000597762">
    <property type="component" value="Unassembled WGS sequence"/>
</dbReference>
<dbReference type="EMBL" id="CAHIKZ030003138">
    <property type="protein sequence ID" value="CAE1296720.1"/>
    <property type="molecule type" value="Genomic_DNA"/>
</dbReference>
<keyword evidence="3 6" id="KW-0808">Transferase</keyword>
<accession>A0A812D907</accession>
<dbReference type="Pfam" id="PF13489">
    <property type="entry name" value="Methyltransf_23"/>
    <property type="match status" value="1"/>
</dbReference>
<dbReference type="GO" id="GO:1905706">
    <property type="term" value="P:regulation of mitochondrial ATP synthesis coupled proton transport"/>
    <property type="evidence" value="ECO:0007669"/>
    <property type="project" value="TreeGrafter"/>
</dbReference>
<keyword evidence="5" id="KW-0472">Membrane</keyword>
<evidence type="ECO:0000256" key="2">
    <source>
        <dbReference type="ARBA" id="ARBA00022603"/>
    </source>
</evidence>
<dbReference type="InterPro" id="IPR029063">
    <property type="entry name" value="SAM-dependent_MTases_sf"/>
</dbReference>
<dbReference type="InterPro" id="IPR026170">
    <property type="entry name" value="FAM173A/B"/>
</dbReference>
<keyword evidence="4" id="KW-0949">S-adenosyl-L-methionine</keyword>
<evidence type="ECO:0000256" key="1">
    <source>
        <dbReference type="ARBA" id="ARBA00010633"/>
    </source>
</evidence>
<dbReference type="SUPFAM" id="SSF53335">
    <property type="entry name" value="S-adenosyl-L-methionine-dependent methyltransferases"/>
    <property type="match status" value="1"/>
</dbReference>
<sequence length="215" mass="24068">MSEFDSNSGSSNNPKHKLTSAGITILGVSGALALGFYAVVTPFLTPALRKICLPFVPATSTQLKNVKQALKNRNGSLLDIGSGDGRIVLQAAKQGFQATGVEINYWLVLFSRYKAYQLRLQQQARFIKQDLWKTDLAKYDNIVVFGVEQMMQPLKEKLSHEMNPNMWVVACRFPFPSWEPALTIGTGIDTVWVYKSLPGTMNNDNVQKTDKFFRD</sequence>
<dbReference type="OrthoDB" id="66144at2759"/>
<keyword evidence="5" id="KW-1133">Transmembrane helix</keyword>
<evidence type="ECO:0000256" key="4">
    <source>
        <dbReference type="ARBA" id="ARBA00022691"/>
    </source>
</evidence>
<dbReference type="GO" id="GO:0016279">
    <property type="term" value="F:protein-lysine N-methyltransferase activity"/>
    <property type="evidence" value="ECO:0007669"/>
    <property type="project" value="InterPro"/>
</dbReference>
<evidence type="ECO:0000256" key="5">
    <source>
        <dbReference type="SAM" id="Phobius"/>
    </source>
</evidence>
<proteinExistence type="inferred from homology"/>
<gene>
    <name evidence="6" type="ORF">SPHA_51601</name>
</gene>
<keyword evidence="5" id="KW-0812">Transmembrane</keyword>
<dbReference type="Gene3D" id="3.40.50.150">
    <property type="entry name" value="Vaccinia Virus protein VP39"/>
    <property type="match status" value="1"/>
</dbReference>
<dbReference type="GO" id="GO:0005739">
    <property type="term" value="C:mitochondrion"/>
    <property type="evidence" value="ECO:0007669"/>
    <property type="project" value="TreeGrafter"/>
</dbReference>
<comment type="similarity">
    <text evidence="1">Belongs to the ANT/ATPSC lysine N-methyltransferase family.</text>
</comment>
<keyword evidence="7" id="KW-1185">Reference proteome</keyword>
<feature type="transmembrane region" description="Helical" evidence="5">
    <location>
        <begin position="20"/>
        <end position="40"/>
    </location>
</feature>
<keyword evidence="2 6" id="KW-0489">Methyltransferase</keyword>
<protein>
    <submittedName>
        <fullName evidence="6">Protein N-lysine methyltransferase FAM173B</fullName>
    </submittedName>
</protein>
<dbReference type="GO" id="GO:0032259">
    <property type="term" value="P:methylation"/>
    <property type="evidence" value="ECO:0007669"/>
    <property type="project" value="UniProtKB-KW"/>
</dbReference>
<evidence type="ECO:0000313" key="6">
    <source>
        <dbReference type="EMBL" id="CAE1296720.1"/>
    </source>
</evidence>
<name>A0A812D907_ACAPH</name>
<dbReference type="AlphaFoldDB" id="A0A812D907"/>
<evidence type="ECO:0000313" key="7">
    <source>
        <dbReference type="Proteomes" id="UP000597762"/>
    </source>
</evidence>
<dbReference type="PANTHER" id="PTHR13610">
    <property type="entry name" value="METHYLTRANSFERASE DOMAIN-CONTAINING PROTEIN"/>
    <property type="match status" value="1"/>
</dbReference>
<evidence type="ECO:0000256" key="3">
    <source>
        <dbReference type="ARBA" id="ARBA00022679"/>
    </source>
</evidence>
<comment type="caution">
    <text evidence="6">The sequence shown here is derived from an EMBL/GenBank/DDBJ whole genome shotgun (WGS) entry which is preliminary data.</text>
</comment>
<dbReference type="PANTHER" id="PTHR13610:SF9">
    <property type="entry name" value="FI06469P"/>
    <property type="match status" value="1"/>
</dbReference>